<dbReference type="AlphaFoldDB" id="A0A096AYI0"/>
<reference evidence="2 3" key="1">
    <citation type="submission" date="2011-08" db="EMBL/GenBank/DDBJ databases">
        <title>The Genome Sequence of Clostridium orbiscindens 1_3_50AFAA.</title>
        <authorList>
            <consortium name="The Broad Institute Genome Sequencing Platform"/>
            <person name="Earl A."/>
            <person name="Ward D."/>
            <person name="Feldgarden M."/>
            <person name="Gevers D."/>
            <person name="Daigneault M."/>
            <person name="Strauss J."/>
            <person name="Allen-Vercoe E."/>
            <person name="Young S.K."/>
            <person name="Zeng Q."/>
            <person name="Gargeya S."/>
            <person name="Fitzgerald M."/>
            <person name="Haas B."/>
            <person name="Abouelleil A."/>
            <person name="Alvarado L."/>
            <person name="Arachchi H.M."/>
            <person name="Berlin A."/>
            <person name="Brown A."/>
            <person name="Chapman S.B."/>
            <person name="Chen Z."/>
            <person name="Dunbar C."/>
            <person name="Freedman E."/>
            <person name="Gearin G."/>
            <person name="Gellesch M."/>
            <person name="Goldberg J."/>
            <person name="Griggs A."/>
            <person name="Gujja S."/>
            <person name="Heiman D."/>
            <person name="Howarth C."/>
            <person name="Larson L."/>
            <person name="Lui A."/>
            <person name="MacDonald P.J.P."/>
            <person name="Montmayeur A."/>
            <person name="Murphy C."/>
            <person name="Neiman D."/>
            <person name="Pearson M."/>
            <person name="Priest M."/>
            <person name="Roberts A."/>
            <person name="Saif S."/>
            <person name="Shea T."/>
            <person name="Shenoy N."/>
            <person name="Sisk P."/>
            <person name="Stolte C."/>
            <person name="Sykes S."/>
            <person name="Wortman J."/>
            <person name="Nusbaum C."/>
            <person name="Birren B."/>
        </authorList>
    </citation>
    <scope>NUCLEOTIDE SEQUENCE [LARGE SCALE GENOMIC DNA]</scope>
    <source>
        <strain evidence="2 3">1_3_50AFAA</strain>
    </source>
</reference>
<comment type="caution">
    <text evidence="2">The sequence shown here is derived from an EMBL/GenBank/DDBJ whole genome shotgun (WGS) entry which is preliminary data.</text>
</comment>
<dbReference type="Proteomes" id="UP000029585">
    <property type="component" value="Unassembled WGS sequence"/>
</dbReference>
<organism evidence="2 3">
    <name type="scientific">Flavonifractor plautii 1_3_50AFAA</name>
    <dbReference type="NCBI Taxonomy" id="742738"/>
    <lineage>
        <taxon>Bacteria</taxon>
        <taxon>Bacillati</taxon>
        <taxon>Bacillota</taxon>
        <taxon>Clostridia</taxon>
        <taxon>Eubacteriales</taxon>
        <taxon>Oscillospiraceae</taxon>
        <taxon>Flavonifractor</taxon>
    </lineage>
</organism>
<proteinExistence type="predicted"/>
<evidence type="ECO:0000313" key="3">
    <source>
        <dbReference type="Proteomes" id="UP000029585"/>
    </source>
</evidence>
<name>A0A096AYI0_FLAPL</name>
<protein>
    <recommendedName>
        <fullName evidence="4">Copper amine oxidase-like N-terminal domain-containing protein</fullName>
    </recommendedName>
</protein>
<dbReference type="eggNOG" id="ENOG5033SMX">
    <property type="taxonomic scope" value="Bacteria"/>
</dbReference>
<dbReference type="EMBL" id="ADLO01000131">
    <property type="protein sequence ID" value="KGF52138.1"/>
    <property type="molecule type" value="Genomic_DNA"/>
</dbReference>
<feature type="chain" id="PRO_5001924269" description="Copper amine oxidase-like N-terminal domain-containing protein" evidence="1">
    <location>
        <begin position="27"/>
        <end position="262"/>
    </location>
</feature>
<accession>A0A096AYI0</accession>
<evidence type="ECO:0000313" key="2">
    <source>
        <dbReference type="EMBL" id="KGF52138.1"/>
    </source>
</evidence>
<keyword evidence="1" id="KW-0732">Signal</keyword>
<dbReference type="HOGENOM" id="CLU_089269_0_0_9"/>
<sequence length="262" mass="29156">MKRKQLIPAVLAGTLIGAALVGPASAGVAALTAAPSTQTFYVDGKQVDLEAYVINGHNYVQLRDVGRAVDFGVAYDQGANRVLVDTSSPYTEESAVSAPSGVVTVPQSDEPLRLKEGDKVLCDDGTTYEITDLRLWEEPEPLPAYDQTRFPELELPKAEVRRFQSEYGDNLHIRNLYETRRMEYTIYNAAVNCPELWADGAPALNLHLGISAQNAVQMFWPWQEDQLTQVFCSAPGARFEVEAWDVYHDGKYLYTEYNIRGT</sequence>
<gene>
    <name evidence="2" type="ORF">HMPREF9460_04115</name>
</gene>
<feature type="signal peptide" evidence="1">
    <location>
        <begin position="1"/>
        <end position="26"/>
    </location>
</feature>
<dbReference type="PATRIC" id="fig|742738.3.peg.4227"/>
<evidence type="ECO:0000256" key="1">
    <source>
        <dbReference type="SAM" id="SignalP"/>
    </source>
</evidence>
<keyword evidence="3" id="KW-1185">Reference proteome</keyword>
<evidence type="ECO:0008006" key="4">
    <source>
        <dbReference type="Google" id="ProtNLM"/>
    </source>
</evidence>
<dbReference type="RefSeq" id="WP_044943733.1">
    <property type="nucleotide sequence ID" value="NZ_KN174170.1"/>
</dbReference>